<evidence type="ECO:0000256" key="6">
    <source>
        <dbReference type="ARBA" id="ARBA00023125"/>
    </source>
</evidence>
<feature type="compositionally biased region" description="Basic residues" evidence="11">
    <location>
        <begin position="895"/>
        <end position="905"/>
    </location>
</feature>
<feature type="region of interest" description="Disordered" evidence="11">
    <location>
        <begin position="844"/>
        <end position="920"/>
    </location>
</feature>
<accession>A0AAV6H8C8</accession>
<feature type="compositionally biased region" description="Acidic residues" evidence="11">
    <location>
        <begin position="92"/>
        <end position="101"/>
    </location>
</feature>
<dbReference type="Pfam" id="PF10403">
    <property type="entry name" value="BHD_1"/>
    <property type="match status" value="1"/>
</dbReference>
<dbReference type="InterPro" id="IPR018327">
    <property type="entry name" value="BHD_2"/>
</dbReference>
<dbReference type="InterPro" id="IPR036985">
    <property type="entry name" value="Transglutaminase-like_sf"/>
</dbReference>
<feature type="domain" description="Rad4 beta-hairpin" evidence="14">
    <location>
        <begin position="661"/>
        <end position="720"/>
    </location>
</feature>
<keyword evidence="5" id="KW-0805">Transcription regulation</keyword>
<evidence type="ECO:0000259" key="13">
    <source>
        <dbReference type="SMART" id="SM01030"/>
    </source>
</evidence>
<dbReference type="GO" id="GO:0003684">
    <property type="term" value="F:damaged DNA binding"/>
    <property type="evidence" value="ECO:0007669"/>
    <property type="project" value="InterPro"/>
</dbReference>
<dbReference type="SUPFAM" id="SSF47113">
    <property type="entry name" value="Histone-fold"/>
    <property type="match status" value="1"/>
</dbReference>
<dbReference type="InterPro" id="IPR006565">
    <property type="entry name" value="BTP"/>
</dbReference>
<dbReference type="Proteomes" id="UP000823561">
    <property type="component" value="Chromosome 4"/>
</dbReference>
<evidence type="ECO:0000259" key="14">
    <source>
        <dbReference type="SMART" id="SM01031"/>
    </source>
</evidence>
<comment type="caution">
    <text evidence="16">The sequence shown here is derived from an EMBL/GenBank/DDBJ whole genome shotgun (WGS) entry which is preliminary data.</text>
</comment>
<evidence type="ECO:0000256" key="3">
    <source>
        <dbReference type="ARBA" id="ARBA00022553"/>
    </source>
</evidence>
<evidence type="ECO:0000256" key="7">
    <source>
        <dbReference type="ARBA" id="ARBA00023163"/>
    </source>
</evidence>
<organism evidence="16 17">
    <name type="scientific">Alosa alosa</name>
    <name type="common">allis shad</name>
    <dbReference type="NCBI Taxonomy" id="278164"/>
    <lineage>
        <taxon>Eukaryota</taxon>
        <taxon>Metazoa</taxon>
        <taxon>Chordata</taxon>
        <taxon>Craniata</taxon>
        <taxon>Vertebrata</taxon>
        <taxon>Euteleostomi</taxon>
        <taxon>Actinopterygii</taxon>
        <taxon>Neopterygii</taxon>
        <taxon>Teleostei</taxon>
        <taxon>Clupei</taxon>
        <taxon>Clupeiformes</taxon>
        <taxon>Clupeoidei</taxon>
        <taxon>Clupeidae</taxon>
        <taxon>Alosa</taxon>
    </lineage>
</organism>
<dbReference type="Pfam" id="PF07524">
    <property type="entry name" value="Bromo_TP"/>
    <property type="match status" value="1"/>
</dbReference>
<evidence type="ECO:0000256" key="5">
    <source>
        <dbReference type="ARBA" id="ARBA00023015"/>
    </source>
</evidence>
<name>A0AAV6H8C8_9TELE</name>
<comment type="similarity">
    <text evidence="2">Belongs to the XPC family.</text>
</comment>
<keyword evidence="17" id="KW-1185">Reference proteome</keyword>
<dbReference type="GO" id="GO:0005737">
    <property type="term" value="C:cytoplasm"/>
    <property type="evidence" value="ECO:0007669"/>
    <property type="project" value="TreeGrafter"/>
</dbReference>
<comment type="subcellular location">
    <subcellularLocation>
        <location evidence="1">Nucleus</location>
    </subcellularLocation>
</comment>
<feature type="compositionally biased region" description="Basic residues" evidence="11">
    <location>
        <begin position="457"/>
        <end position="471"/>
    </location>
</feature>
<feature type="compositionally biased region" description="Low complexity" evidence="11">
    <location>
        <begin position="54"/>
        <end position="65"/>
    </location>
</feature>
<keyword evidence="4" id="KW-0227">DNA damage</keyword>
<sequence>MAKHKGPADVAVKSDTTKKLKQVAAAKGKVGRGKISQKIAENGVKEVPKKSKAKSQTSKKAGSSSAKKHTSKYFQDQPMKREPETMNVDADNNNEDDDDDFIVPAVAVASGVKKTETKKEEEDDEECEDDSDEDGDWEEVEELTEPLGPAAPVEPAVPSQPVEIEIETPDIARKRQQKEKRKTEFENYLRRMMNRFNKDLIEDTHKVHLLCLLANGIFRNSVCREPDLIAITLSLLPSHFIAVNPNRVDTLFLNDLSKWFGTTFTVNPELPEEKGQELRTVLERRLGSLTARNHEEMTHLFLLVLRALQLFCRLVLSLQPLPIKPPPAKDKAKTSKSAADKKTGTSKKSLSDMSSPEAKVSPGSKRPAAGRWDSKTERGGKRPKKRDGTGEKEGTGQRPKNTKRRSVASKVSYKDESSDEEMEEEEAGSEEEFLLSSGGESEEEEQEQRRGGLQKGRGGKGKGAAKGKGRAPRTSSGAKKKMEEEEEGEGEEMGKKRGKRRQGKGNDEWLEVYLEEVGRWVCVDVEQGVGQVQRCSSQATQPISYVVAVDGDGYIKDLSSRYDPTWLTSSRKRRVEGDWWDETLLFYEAPDSEREKKEDNELEARLLSKPLPTAISEYKNHPLYALKRHLLKYEALYPSTAAILGYCRGEPVYSRDCVHTLHSRDTWLKEARTVRLGEVPYKMVKGFSNRSRKARSMAEQKEEKDLSLFGEWQTEEYQPPLAVDGKVPRNDFGNVYLFKPCMLPIGCAHLRLPNLHRVARKLEIDCALAVTGFDFHGGYSHAVTDGYIVCEEHQEILRAAWENEQEIQQKKEIEKREKRAVANWTLLVKGLLIRERLKRRYGQQGLAQQRSGVEQGEQGGTDGLSSERRRRRRRRGREVDRPPTPPRWPAPGPRTGKRNRRRRPSKPAAASERNVVNRNTSSLSRKLDIVVKMADSAVMASGSLNSGTRDCGWAEQFIKDTSMSLLSSHLLRSGANKTTTSPAENYYLARRRTLQVVVSSLLTECGYESAEKAAVESLTEMMQSYITEIGRCAKAYCEHTARSTPTLPDVVITLIEMGFNVDTLPVYAKRSQRMVITAPPVTNPPVIPKALIAGQKRSHPAHIPSHFPEFPDPHTYIKTPTFREPVSDYQVVREKAASQRRDVERALTRFMAKTGQTQDPAQTQSFFKTDITAFPLIAARPSSIPYLSALLPSELELQSLEETDSSEQDDQTDSENNHGNIINDDPGADKENSGLPSGGVVPTVKVNEESIDNPYLRPVKKPKVRRKK</sequence>
<dbReference type="AlphaFoldDB" id="A0AAV6H8C8"/>
<dbReference type="GO" id="GO:0071942">
    <property type="term" value="C:XPC complex"/>
    <property type="evidence" value="ECO:0007669"/>
    <property type="project" value="TreeGrafter"/>
</dbReference>
<dbReference type="GO" id="GO:0003697">
    <property type="term" value="F:single-stranded DNA binding"/>
    <property type="evidence" value="ECO:0007669"/>
    <property type="project" value="TreeGrafter"/>
</dbReference>
<evidence type="ECO:0000256" key="10">
    <source>
        <dbReference type="ARBA" id="ARBA00031721"/>
    </source>
</evidence>
<evidence type="ECO:0000256" key="1">
    <source>
        <dbReference type="ARBA" id="ARBA00004123"/>
    </source>
</evidence>
<feature type="compositionally biased region" description="Acidic residues" evidence="11">
    <location>
        <begin position="1200"/>
        <end position="1213"/>
    </location>
</feature>
<dbReference type="Pfam" id="PF10406">
    <property type="entry name" value="TAF8_C"/>
    <property type="match status" value="1"/>
</dbReference>
<reference evidence="16" key="1">
    <citation type="submission" date="2020-10" db="EMBL/GenBank/DDBJ databases">
        <title>Chromosome-scale genome assembly of the Allis shad, Alosa alosa.</title>
        <authorList>
            <person name="Margot Z."/>
            <person name="Christophe K."/>
            <person name="Cabau C."/>
            <person name="Louis A."/>
            <person name="Berthelot C."/>
            <person name="Parey E."/>
            <person name="Roest Crollius H."/>
            <person name="Montfort J."/>
            <person name="Robinson-Rechavi M."/>
            <person name="Bucao C."/>
            <person name="Bouchez O."/>
            <person name="Gislard M."/>
            <person name="Lluch J."/>
            <person name="Milhes M."/>
            <person name="Lampietro C."/>
            <person name="Lopez Roques C."/>
            <person name="Donnadieu C."/>
            <person name="Braasch I."/>
            <person name="Desvignes T."/>
            <person name="Postlethwait J."/>
            <person name="Bobe J."/>
            <person name="Guiguen Y."/>
        </authorList>
    </citation>
    <scope>NUCLEOTIDE SEQUENCE</scope>
    <source>
        <strain evidence="16">M-15738</strain>
        <tissue evidence="16">Blood</tissue>
    </source>
</reference>
<dbReference type="PANTHER" id="PTHR12135">
    <property type="entry name" value="DNA REPAIR PROTEIN XP-C / RAD4"/>
    <property type="match status" value="1"/>
</dbReference>
<feature type="compositionally biased region" description="Basic and acidic residues" evidence="11">
    <location>
        <begin position="327"/>
        <end position="343"/>
    </location>
</feature>
<evidence type="ECO:0000256" key="9">
    <source>
        <dbReference type="ARBA" id="ARBA00023242"/>
    </source>
</evidence>
<dbReference type="PANTHER" id="PTHR12135:SF0">
    <property type="entry name" value="DNA REPAIR PROTEIN COMPLEMENTING XP-C CELLS"/>
    <property type="match status" value="1"/>
</dbReference>
<keyword evidence="8" id="KW-0234">DNA repair</keyword>
<gene>
    <name evidence="16" type="ORF">AALO_G00054690</name>
</gene>
<feature type="region of interest" description="Disordered" evidence="11">
    <location>
        <begin position="1"/>
        <end position="156"/>
    </location>
</feature>
<dbReference type="EMBL" id="JADWDJ010000004">
    <property type="protein sequence ID" value="KAG5282320.1"/>
    <property type="molecule type" value="Genomic_DNA"/>
</dbReference>
<dbReference type="Gene3D" id="3.30.70.2460">
    <property type="entry name" value="Rad4, beta-hairpin domain BHD3"/>
    <property type="match status" value="1"/>
</dbReference>
<dbReference type="InterPro" id="IPR019473">
    <property type="entry name" value="TFIID_su8_C"/>
</dbReference>
<dbReference type="SMART" id="SM01031">
    <property type="entry name" value="BHD_2"/>
    <property type="match status" value="1"/>
</dbReference>
<feature type="compositionally biased region" description="Acidic residues" evidence="11">
    <location>
        <begin position="417"/>
        <end position="433"/>
    </location>
</feature>
<keyword evidence="3" id="KW-0597">Phosphoprotein</keyword>
<dbReference type="InterPro" id="IPR004583">
    <property type="entry name" value="DNA_repair_Rad4"/>
</dbReference>
<dbReference type="CDD" id="cd08049">
    <property type="entry name" value="TAF8"/>
    <property type="match status" value="1"/>
</dbReference>
<feature type="domain" description="Bromodomain associated" evidence="12">
    <location>
        <begin position="986"/>
        <end position="1063"/>
    </location>
</feature>
<keyword evidence="7" id="KW-0804">Transcription</keyword>
<dbReference type="Gene3D" id="1.10.20.10">
    <property type="entry name" value="Histone, subunit A"/>
    <property type="match status" value="1"/>
</dbReference>
<keyword evidence="6" id="KW-0238">DNA-binding</keyword>
<dbReference type="SMART" id="SM01032">
    <property type="entry name" value="BHD_3"/>
    <property type="match status" value="1"/>
</dbReference>
<dbReference type="Gene3D" id="3.90.260.10">
    <property type="entry name" value="Transglutaminase-like"/>
    <property type="match status" value="2"/>
</dbReference>
<feature type="compositionally biased region" description="Basic and acidic residues" evidence="11">
    <location>
        <begin position="372"/>
        <end position="395"/>
    </location>
</feature>
<evidence type="ECO:0000259" key="15">
    <source>
        <dbReference type="SMART" id="SM01032"/>
    </source>
</evidence>
<feature type="domain" description="Rad4 beta-hairpin" evidence="15">
    <location>
        <begin position="727"/>
        <end position="801"/>
    </location>
</feature>
<evidence type="ECO:0000313" key="17">
    <source>
        <dbReference type="Proteomes" id="UP000823561"/>
    </source>
</evidence>
<dbReference type="NCBIfam" id="TIGR00605">
    <property type="entry name" value="rad4"/>
    <property type="match status" value="1"/>
</dbReference>
<dbReference type="InterPro" id="IPR018326">
    <property type="entry name" value="Rad4_beta-hairpin_dom1"/>
</dbReference>
<evidence type="ECO:0000259" key="12">
    <source>
        <dbReference type="SMART" id="SM00576"/>
    </source>
</evidence>
<dbReference type="Gene3D" id="2.20.20.110">
    <property type="entry name" value="Rad4, beta-hairpin domain BHD1"/>
    <property type="match status" value="1"/>
</dbReference>
<dbReference type="InterPro" id="IPR009072">
    <property type="entry name" value="Histone-fold"/>
</dbReference>
<dbReference type="FunFam" id="3.30.70.2460:FF:000001">
    <property type="entry name" value="DNA repair protein Rad4 family"/>
    <property type="match status" value="1"/>
</dbReference>
<feature type="region of interest" description="Disordered" evidence="11">
    <location>
        <begin position="322"/>
        <end position="504"/>
    </location>
</feature>
<dbReference type="SMART" id="SM00576">
    <property type="entry name" value="BTP"/>
    <property type="match status" value="1"/>
</dbReference>
<dbReference type="GO" id="GO:0046982">
    <property type="term" value="F:protein heterodimerization activity"/>
    <property type="evidence" value="ECO:0007669"/>
    <property type="project" value="InterPro"/>
</dbReference>
<evidence type="ECO:0000313" key="16">
    <source>
        <dbReference type="EMBL" id="KAG5282320.1"/>
    </source>
</evidence>
<dbReference type="GO" id="GO:0000111">
    <property type="term" value="C:nucleotide-excision repair factor 2 complex"/>
    <property type="evidence" value="ECO:0007669"/>
    <property type="project" value="TreeGrafter"/>
</dbReference>
<dbReference type="Pfam" id="PF10404">
    <property type="entry name" value="BHD_2"/>
    <property type="match status" value="1"/>
</dbReference>
<proteinExistence type="inferred from homology"/>
<dbReference type="SMART" id="SM01030">
    <property type="entry name" value="BHD_1"/>
    <property type="match status" value="1"/>
</dbReference>
<dbReference type="InterPro" id="IPR018026">
    <property type="entry name" value="DNA_repair_Rad4-like"/>
</dbReference>
<dbReference type="Pfam" id="PF03835">
    <property type="entry name" value="Rad4"/>
    <property type="match status" value="1"/>
</dbReference>
<dbReference type="Pfam" id="PF10405">
    <property type="entry name" value="BHD_3"/>
    <property type="match status" value="1"/>
</dbReference>
<dbReference type="GO" id="GO:0006289">
    <property type="term" value="P:nucleotide-excision repair"/>
    <property type="evidence" value="ECO:0007669"/>
    <property type="project" value="InterPro"/>
</dbReference>
<feature type="region of interest" description="Disordered" evidence="11">
    <location>
        <begin position="1200"/>
        <end position="1268"/>
    </location>
</feature>
<dbReference type="FunFam" id="2.20.20.110:FF:000001">
    <property type="entry name" value="DNA repair protein complementing XP-C cells"/>
    <property type="match status" value="1"/>
</dbReference>
<dbReference type="InterPro" id="IPR018328">
    <property type="entry name" value="Rad4_beta-hairpin_dom3"/>
</dbReference>
<feature type="compositionally biased region" description="Pro residues" evidence="11">
    <location>
        <begin position="882"/>
        <end position="892"/>
    </location>
</feature>
<evidence type="ECO:0000256" key="11">
    <source>
        <dbReference type="SAM" id="MobiDB-lite"/>
    </source>
</evidence>
<dbReference type="InterPro" id="IPR042488">
    <property type="entry name" value="Rad4_BHD3_sf"/>
</dbReference>
<feature type="compositionally biased region" description="Acidic residues" evidence="11">
    <location>
        <begin position="121"/>
        <end position="144"/>
    </location>
</feature>
<keyword evidence="9" id="KW-0539">Nucleus</keyword>
<dbReference type="SUPFAM" id="SSF54001">
    <property type="entry name" value="Cysteine proteinases"/>
    <property type="match status" value="1"/>
</dbReference>
<feature type="compositionally biased region" description="Basic residues" evidence="11">
    <location>
        <begin position="1258"/>
        <end position="1268"/>
    </location>
</feature>
<feature type="domain" description="Rad4 beta-hairpin" evidence="13">
    <location>
        <begin position="607"/>
        <end position="659"/>
    </location>
</feature>
<dbReference type="InterPro" id="IPR038765">
    <property type="entry name" value="Papain-like_cys_pep_sf"/>
</dbReference>
<dbReference type="GO" id="GO:0006298">
    <property type="term" value="P:mismatch repair"/>
    <property type="evidence" value="ECO:0007669"/>
    <property type="project" value="TreeGrafter"/>
</dbReference>
<evidence type="ECO:0000256" key="8">
    <source>
        <dbReference type="ARBA" id="ARBA00023204"/>
    </source>
</evidence>
<protein>
    <recommendedName>
        <fullName evidence="10">TBP-associated factor 8</fullName>
    </recommendedName>
</protein>
<evidence type="ECO:0000256" key="4">
    <source>
        <dbReference type="ARBA" id="ARBA00022763"/>
    </source>
</evidence>
<dbReference type="InterPro" id="IPR018325">
    <property type="entry name" value="Rad4/PNGase_transGLS-fold"/>
</dbReference>
<dbReference type="CDD" id="cd22918">
    <property type="entry name" value="HFD_TAF8"/>
    <property type="match status" value="1"/>
</dbReference>
<evidence type="ECO:0000256" key="2">
    <source>
        <dbReference type="ARBA" id="ARBA00009525"/>
    </source>
</evidence>